<accession>A0A7S7NTV4</accession>
<keyword evidence="4" id="KW-1185">Reference proteome</keyword>
<dbReference type="PROSITE" id="PS51468">
    <property type="entry name" value="VIT"/>
    <property type="match status" value="1"/>
</dbReference>
<protein>
    <submittedName>
        <fullName evidence="3">VWA domain-containing protein</fullName>
    </submittedName>
</protein>
<dbReference type="EMBL" id="CP063849">
    <property type="protein sequence ID" value="QOY89614.1"/>
    <property type="molecule type" value="Genomic_DNA"/>
</dbReference>
<dbReference type="InterPro" id="IPR036465">
    <property type="entry name" value="vWFA_dom_sf"/>
</dbReference>
<dbReference type="Proteomes" id="UP000593892">
    <property type="component" value="Chromosome"/>
</dbReference>
<dbReference type="SMART" id="SM00327">
    <property type="entry name" value="VWA"/>
    <property type="match status" value="1"/>
</dbReference>
<feature type="domain" description="VWFA" evidence="1">
    <location>
        <begin position="316"/>
        <end position="485"/>
    </location>
</feature>
<evidence type="ECO:0000313" key="3">
    <source>
        <dbReference type="EMBL" id="QOY89614.1"/>
    </source>
</evidence>
<dbReference type="InterPro" id="IPR002035">
    <property type="entry name" value="VWF_A"/>
</dbReference>
<dbReference type="PANTHER" id="PTHR45737:SF6">
    <property type="entry name" value="VON WILLEBRAND FACTOR A DOMAIN-CONTAINING PROTEIN 5A"/>
    <property type="match status" value="1"/>
</dbReference>
<dbReference type="PANTHER" id="PTHR45737">
    <property type="entry name" value="VON WILLEBRAND FACTOR A DOMAIN-CONTAINING PROTEIN 5A"/>
    <property type="match status" value="1"/>
</dbReference>
<dbReference type="AlphaFoldDB" id="A0A7S7NTV4"/>
<name>A0A7S7NTV4_PALFE</name>
<proteinExistence type="predicted"/>
<dbReference type="Pfam" id="PF13768">
    <property type="entry name" value="VWA_3"/>
    <property type="match status" value="1"/>
</dbReference>
<evidence type="ECO:0000259" key="1">
    <source>
        <dbReference type="PROSITE" id="PS50234"/>
    </source>
</evidence>
<dbReference type="SMART" id="SM00609">
    <property type="entry name" value="VIT"/>
    <property type="match status" value="1"/>
</dbReference>
<gene>
    <name evidence="3" type="ORF">IRI77_06590</name>
</gene>
<evidence type="ECO:0000259" key="2">
    <source>
        <dbReference type="PROSITE" id="PS51468"/>
    </source>
</evidence>
<sequence length="798" mass="86812">MQKADITLVAATLMGAALILSGAGGRPTPPKPADRAVANGEVSEGSLIRVDPYSKHTGELCPLKHTDVNAEISGFLARVTVTQEFENSTPDKIEAIYTFPLPRMAAVDDMTMLVGSRTVKAQIKRREEARQIYEQARDRGQVASLLEQQRPNIFTQSVTNIEPGAKVKIVISYVETLKYDEGSYEFSFPMTVGPRYSPASMSQQEAQAVTPKYAPPETRAGHDVSLKVKLDAGVAIDSFSSKTHEVALDRRSSHEAVVTLKQNAVIPNKDFVLKYDVAGAKIQDAVLTHKAQRGGFFSLILQPPERVTQEDVTPKELVFVLDTSGSMSGFPIEKAKETMQLALAGLYPRDTFNLITFAGDTHILFPQAVPATPENLRQARRFLAGTYGSGGTEMMKAIRAALQSSGDPEKVRIVCFMTDGYVGNEPEIIAEIQRNSNARVFSFGIGSAVNRYLLDKMAEVGRGEVEYVALNDDGSAAARRFHERVRNPLLTDVTIDWHGLPVSDIYPNRIPDLFSAKPVVLSGRYSSGTSGTITLHGRMSGQPFSRNIQVNLPAQQPEHDVLATLWARTKIEDLMHQNPQNPDVQEVTRLGLEYRLMTQYTSFVAVEEKTVTRDGKPVRIEVPVEMPEGVSHEGVFGARGDRAEAMMLQGRARLGMAKGAGYATGTAGGVPGGAPGGVIGGIITSRSQASAPPPPPWMPATKPMPGAPADELRKENDSKIDAHLLSAEVKQKAVGGKVEVEIWLTEATPEVLEQLKKLGFEETKPSKVAKIRTGRISLDKLQELSRLDAVLNVRAATN</sequence>
<dbReference type="InterPro" id="IPR013694">
    <property type="entry name" value="VIT"/>
</dbReference>
<reference evidence="3 4" key="1">
    <citation type="submission" date="2020-10" db="EMBL/GenBank/DDBJ databases">
        <title>Complete genome sequence of Paludibaculum fermentans P105T, a facultatively anaerobic acidobacterium capable of dissimilatory Fe(III) reduction.</title>
        <authorList>
            <person name="Dedysh S.N."/>
            <person name="Beletsky A.V."/>
            <person name="Kulichevskaya I.S."/>
            <person name="Mardanov A.V."/>
            <person name="Ravin N.V."/>
        </authorList>
    </citation>
    <scope>NUCLEOTIDE SEQUENCE [LARGE SCALE GENOMIC DNA]</scope>
    <source>
        <strain evidence="3 4">P105</strain>
    </source>
</reference>
<dbReference type="Pfam" id="PF08487">
    <property type="entry name" value="VIT"/>
    <property type="match status" value="1"/>
</dbReference>
<evidence type="ECO:0000313" key="4">
    <source>
        <dbReference type="Proteomes" id="UP000593892"/>
    </source>
</evidence>
<dbReference type="Gene3D" id="3.40.50.410">
    <property type="entry name" value="von Willebrand factor, type A domain"/>
    <property type="match status" value="1"/>
</dbReference>
<dbReference type="PROSITE" id="PS50234">
    <property type="entry name" value="VWFA"/>
    <property type="match status" value="1"/>
</dbReference>
<organism evidence="3 4">
    <name type="scientific">Paludibaculum fermentans</name>
    <dbReference type="NCBI Taxonomy" id="1473598"/>
    <lineage>
        <taxon>Bacteria</taxon>
        <taxon>Pseudomonadati</taxon>
        <taxon>Acidobacteriota</taxon>
        <taxon>Terriglobia</taxon>
        <taxon>Bryobacterales</taxon>
        <taxon>Bryobacteraceae</taxon>
        <taxon>Paludibaculum</taxon>
    </lineage>
</organism>
<dbReference type="SUPFAM" id="SSF53300">
    <property type="entry name" value="vWA-like"/>
    <property type="match status" value="1"/>
</dbReference>
<feature type="domain" description="VIT" evidence="2">
    <location>
        <begin position="47"/>
        <end position="175"/>
    </location>
</feature>
<dbReference type="RefSeq" id="WP_194451276.1">
    <property type="nucleotide sequence ID" value="NZ_CP063849.1"/>
</dbReference>
<dbReference type="KEGG" id="pfer:IRI77_06590"/>